<feature type="coiled-coil region" evidence="1">
    <location>
        <begin position="374"/>
        <end position="443"/>
    </location>
</feature>
<dbReference type="AlphaFoldDB" id="A0A6C0I747"/>
<keyword evidence="1" id="KW-0175">Coiled coil</keyword>
<dbReference type="EMBL" id="MN740112">
    <property type="protein sequence ID" value="QHT88225.1"/>
    <property type="molecule type" value="Genomic_DNA"/>
</dbReference>
<feature type="domain" description="Bro-N" evidence="2">
    <location>
        <begin position="118"/>
        <end position="229"/>
    </location>
</feature>
<name>A0A6C0I747_9ZZZZ</name>
<dbReference type="PROSITE" id="PS51750">
    <property type="entry name" value="BRO_N"/>
    <property type="match status" value="1"/>
</dbReference>
<dbReference type="InterPro" id="IPR003497">
    <property type="entry name" value="BRO_N_domain"/>
</dbReference>
<evidence type="ECO:0000313" key="3">
    <source>
        <dbReference type="EMBL" id="QHT88225.1"/>
    </source>
</evidence>
<protein>
    <recommendedName>
        <fullName evidence="2">Bro-N domain-containing protein</fullName>
    </recommendedName>
</protein>
<organism evidence="3">
    <name type="scientific">viral metagenome</name>
    <dbReference type="NCBI Taxonomy" id="1070528"/>
    <lineage>
        <taxon>unclassified sequences</taxon>
        <taxon>metagenomes</taxon>
        <taxon>organismal metagenomes</taxon>
    </lineage>
</organism>
<dbReference type="Pfam" id="PF02498">
    <property type="entry name" value="Bro-N"/>
    <property type="match status" value="1"/>
</dbReference>
<accession>A0A6C0I747</accession>
<sequence length="453" mass="53423">MSGRDLVQTIELSGKMFYNTEFVKQSCPAFFHGCAKTLRKIIDKKKLTNEEYTFATYAPKTNKWSVSNDNVKSAKILLEKTWVENNIPGFGNNNVKLDLEMAPPLLELKDEEKFKDEKGNIVEIETRGIKTVDSIYFYGKDVEKMLELECITDILHDPTSKYVVNIHYKNFIRNSQGSHPVADRTFNRQTTYLTYKGLVRMLITRRHPIADKFQDWCFKTIFTVQMGYQEDKIKLSSKLLGCDINNVKSFLNSGVQDYSVLYLIYIGKVKDLSYQIEGLEDKNPEDFVFKYGYTSDLSQRIQAHKQKFSKFKNTNLSLVSHIPIDEKYLSEAEVELKQTFQSFEYIIDNPIYNELVCFNENKLPLFKKLFKTICDKYAGNCKKLQDELEKQQLRHEYELKEHKKEHEFKLKEYEFKLREYEFNLKHEQELKNMEKQSKEELTKILMNLSSKLN</sequence>
<reference evidence="3" key="1">
    <citation type="journal article" date="2020" name="Nature">
        <title>Giant virus diversity and host interactions through global metagenomics.</title>
        <authorList>
            <person name="Schulz F."/>
            <person name="Roux S."/>
            <person name="Paez-Espino D."/>
            <person name="Jungbluth S."/>
            <person name="Walsh D.A."/>
            <person name="Denef V.J."/>
            <person name="McMahon K.D."/>
            <person name="Konstantinidis K.T."/>
            <person name="Eloe-Fadrosh E.A."/>
            <person name="Kyrpides N.C."/>
            <person name="Woyke T."/>
        </authorList>
    </citation>
    <scope>NUCLEOTIDE SEQUENCE</scope>
    <source>
        <strain evidence="3">GVMAG-M-3300023184-24</strain>
    </source>
</reference>
<evidence type="ECO:0000256" key="1">
    <source>
        <dbReference type="SAM" id="Coils"/>
    </source>
</evidence>
<evidence type="ECO:0000259" key="2">
    <source>
        <dbReference type="PROSITE" id="PS51750"/>
    </source>
</evidence>
<proteinExistence type="predicted"/>